<keyword evidence="3" id="KW-1185">Reference proteome</keyword>
<reference evidence="2 3" key="1">
    <citation type="journal article" date="2021" name="Elife">
        <title>Chloroplast acquisition without the gene transfer in kleptoplastic sea slugs, Plakobranchus ocellatus.</title>
        <authorList>
            <person name="Maeda T."/>
            <person name="Takahashi S."/>
            <person name="Yoshida T."/>
            <person name="Shimamura S."/>
            <person name="Takaki Y."/>
            <person name="Nagai Y."/>
            <person name="Toyoda A."/>
            <person name="Suzuki Y."/>
            <person name="Arimoto A."/>
            <person name="Ishii H."/>
            <person name="Satoh N."/>
            <person name="Nishiyama T."/>
            <person name="Hasebe M."/>
            <person name="Maruyama T."/>
            <person name="Minagawa J."/>
            <person name="Obokata J."/>
            <person name="Shigenobu S."/>
        </authorList>
    </citation>
    <scope>NUCLEOTIDE SEQUENCE [LARGE SCALE GENOMIC DNA]</scope>
</reference>
<comment type="caution">
    <text evidence="2">The sequence shown here is derived from an EMBL/GenBank/DDBJ whole genome shotgun (WGS) entry which is preliminary data.</text>
</comment>
<organism evidence="2 3">
    <name type="scientific">Elysia marginata</name>
    <dbReference type="NCBI Taxonomy" id="1093978"/>
    <lineage>
        <taxon>Eukaryota</taxon>
        <taxon>Metazoa</taxon>
        <taxon>Spiralia</taxon>
        <taxon>Lophotrochozoa</taxon>
        <taxon>Mollusca</taxon>
        <taxon>Gastropoda</taxon>
        <taxon>Heterobranchia</taxon>
        <taxon>Euthyneura</taxon>
        <taxon>Panpulmonata</taxon>
        <taxon>Sacoglossa</taxon>
        <taxon>Placobranchoidea</taxon>
        <taxon>Plakobranchidae</taxon>
        <taxon>Elysia</taxon>
    </lineage>
</organism>
<accession>A0AAV4JUB9</accession>
<proteinExistence type="predicted"/>
<dbReference type="EMBL" id="BMAT01010410">
    <property type="protein sequence ID" value="GFS26384.1"/>
    <property type="molecule type" value="Genomic_DNA"/>
</dbReference>
<feature type="compositionally biased region" description="Basic and acidic residues" evidence="1">
    <location>
        <begin position="71"/>
        <end position="86"/>
    </location>
</feature>
<feature type="non-terminal residue" evidence="2">
    <location>
        <position position="93"/>
    </location>
</feature>
<evidence type="ECO:0000313" key="3">
    <source>
        <dbReference type="Proteomes" id="UP000762676"/>
    </source>
</evidence>
<feature type="region of interest" description="Disordered" evidence="1">
    <location>
        <begin position="1"/>
        <end position="93"/>
    </location>
</feature>
<dbReference type="Proteomes" id="UP000762676">
    <property type="component" value="Unassembled WGS sequence"/>
</dbReference>
<dbReference type="AlphaFoldDB" id="A0AAV4JUB9"/>
<name>A0AAV4JUB9_9GAST</name>
<sequence>MPKSYDINGASSVHFDEVPEVENPTKVTIHRRSSSGYENAGFDNSPEQGHNGKANGASIGKVNDPDTDTDTSEKDGESAPDAEVKKPATFAEL</sequence>
<evidence type="ECO:0000256" key="1">
    <source>
        <dbReference type="SAM" id="MobiDB-lite"/>
    </source>
</evidence>
<gene>
    <name evidence="2" type="ORF">ElyMa_005212300</name>
</gene>
<evidence type="ECO:0000313" key="2">
    <source>
        <dbReference type="EMBL" id="GFS26384.1"/>
    </source>
</evidence>
<protein>
    <submittedName>
        <fullName evidence="2">Uncharacterized protein</fullName>
    </submittedName>
</protein>